<evidence type="ECO:0000256" key="2">
    <source>
        <dbReference type="SAM" id="Phobius"/>
    </source>
</evidence>
<keyword evidence="2" id="KW-0472">Membrane</keyword>
<dbReference type="EMBL" id="ML994632">
    <property type="protein sequence ID" value="KAF2185703.1"/>
    <property type="molecule type" value="Genomic_DNA"/>
</dbReference>
<proteinExistence type="predicted"/>
<feature type="compositionally biased region" description="Low complexity" evidence="1">
    <location>
        <begin position="151"/>
        <end position="161"/>
    </location>
</feature>
<dbReference type="AlphaFoldDB" id="A0A6A6E3H0"/>
<sequence length="168" mass="18354">MHGTTWSQFWTESHPLDKQVCLAALVEFQFTAVMYLFDSLGPNLPQEAYCLLMVIGATGLCQFFLSVSSSSFLGFLTVILDLYRPCKGPEQEPVDPAFVPPPASGAAIPVRTTRIFGKTSFHEDLQAALNALRQGEEENVDAALEEVDLDSGSSSSSESEGWVNVERC</sequence>
<keyword evidence="2" id="KW-0812">Transmembrane</keyword>
<evidence type="ECO:0000313" key="4">
    <source>
        <dbReference type="Proteomes" id="UP000800200"/>
    </source>
</evidence>
<evidence type="ECO:0000256" key="1">
    <source>
        <dbReference type="SAM" id="MobiDB-lite"/>
    </source>
</evidence>
<organism evidence="3 4">
    <name type="scientific">Zopfia rhizophila CBS 207.26</name>
    <dbReference type="NCBI Taxonomy" id="1314779"/>
    <lineage>
        <taxon>Eukaryota</taxon>
        <taxon>Fungi</taxon>
        <taxon>Dikarya</taxon>
        <taxon>Ascomycota</taxon>
        <taxon>Pezizomycotina</taxon>
        <taxon>Dothideomycetes</taxon>
        <taxon>Dothideomycetes incertae sedis</taxon>
        <taxon>Zopfiaceae</taxon>
        <taxon>Zopfia</taxon>
    </lineage>
</organism>
<evidence type="ECO:0000313" key="3">
    <source>
        <dbReference type="EMBL" id="KAF2185703.1"/>
    </source>
</evidence>
<name>A0A6A6E3H0_9PEZI</name>
<gene>
    <name evidence="3" type="ORF">K469DRAFT_155420</name>
</gene>
<keyword evidence="2" id="KW-1133">Transmembrane helix</keyword>
<keyword evidence="4" id="KW-1185">Reference proteome</keyword>
<protein>
    <submittedName>
        <fullName evidence="3">Uncharacterized protein</fullName>
    </submittedName>
</protein>
<feature type="transmembrane region" description="Helical" evidence="2">
    <location>
        <begin position="49"/>
        <end position="80"/>
    </location>
</feature>
<accession>A0A6A6E3H0</accession>
<feature type="transmembrane region" description="Helical" evidence="2">
    <location>
        <begin position="20"/>
        <end position="37"/>
    </location>
</feature>
<reference evidence="3" key="1">
    <citation type="journal article" date="2020" name="Stud. Mycol.">
        <title>101 Dothideomycetes genomes: a test case for predicting lifestyles and emergence of pathogens.</title>
        <authorList>
            <person name="Haridas S."/>
            <person name="Albert R."/>
            <person name="Binder M."/>
            <person name="Bloem J."/>
            <person name="Labutti K."/>
            <person name="Salamov A."/>
            <person name="Andreopoulos B."/>
            <person name="Baker S."/>
            <person name="Barry K."/>
            <person name="Bills G."/>
            <person name="Bluhm B."/>
            <person name="Cannon C."/>
            <person name="Castanera R."/>
            <person name="Culley D."/>
            <person name="Daum C."/>
            <person name="Ezra D."/>
            <person name="Gonzalez J."/>
            <person name="Henrissat B."/>
            <person name="Kuo A."/>
            <person name="Liang C."/>
            <person name="Lipzen A."/>
            <person name="Lutzoni F."/>
            <person name="Magnuson J."/>
            <person name="Mondo S."/>
            <person name="Nolan M."/>
            <person name="Ohm R."/>
            <person name="Pangilinan J."/>
            <person name="Park H.-J."/>
            <person name="Ramirez L."/>
            <person name="Alfaro M."/>
            <person name="Sun H."/>
            <person name="Tritt A."/>
            <person name="Yoshinaga Y."/>
            <person name="Zwiers L.-H."/>
            <person name="Turgeon B."/>
            <person name="Goodwin S."/>
            <person name="Spatafora J."/>
            <person name="Crous P."/>
            <person name="Grigoriev I."/>
        </authorList>
    </citation>
    <scope>NUCLEOTIDE SEQUENCE</scope>
    <source>
        <strain evidence="3">CBS 207.26</strain>
    </source>
</reference>
<dbReference type="Proteomes" id="UP000800200">
    <property type="component" value="Unassembled WGS sequence"/>
</dbReference>
<feature type="region of interest" description="Disordered" evidence="1">
    <location>
        <begin position="146"/>
        <end position="168"/>
    </location>
</feature>